<keyword evidence="1 3" id="KW-0732">Signal</keyword>
<evidence type="ECO:0000256" key="3">
    <source>
        <dbReference type="SAM" id="SignalP"/>
    </source>
</evidence>
<evidence type="ECO:0000259" key="4">
    <source>
        <dbReference type="Pfam" id="PF10342"/>
    </source>
</evidence>
<dbReference type="EMBL" id="NAJO01000017">
    <property type="protein sequence ID" value="OQO06299.1"/>
    <property type="molecule type" value="Genomic_DNA"/>
</dbReference>
<evidence type="ECO:0000313" key="6">
    <source>
        <dbReference type="Proteomes" id="UP000192596"/>
    </source>
</evidence>
<dbReference type="AlphaFoldDB" id="A0A1V8T4Q8"/>
<dbReference type="STRING" id="1507870.A0A1V8T4Q8"/>
<dbReference type="PANTHER" id="PTHR40633:SF1">
    <property type="entry name" value="GPI ANCHORED SERINE-THREONINE RICH PROTEIN (AFU_ORTHOLOGUE AFUA_1G03630)"/>
    <property type="match status" value="1"/>
</dbReference>
<dbReference type="InParanoid" id="A0A1V8T4Q8"/>
<accession>A0A1V8T4Q8</accession>
<protein>
    <recommendedName>
        <fullName evidence="4">Yeast cell wall synthesis Kre9/Knh1-like N-terminal domain-containing protein</fullName>
    </recommendedName>
</protein>
<keyword evidence="6" id="KW-1185">Reference proteome</keyword>
<proteinExistence type="predicted"/>
<dbReference type="OrthoDB" id="2260257at2759"/>
<feature type="chain" id="PRO_5012122036" description="Yeast cell wall synthesis Kre9/Knh1-like N-terminal domain-containing protein" evidence="3">
    <location>
        <begin position="20"/>
        <end position="232"/>
    </location>
</feature>
<feature type="domain" description="Yeast cell wall synthesis Kre9/Knh1-like N-terminal" evidence="4">
    <location>
        <begin position="33"/>
        <end position="120"/>
    </location>
</feature>
<feature type="region of interest" description="Disordered" evidence="2">
    <location>
        <begin position="155"/>
        <end position="191"/>
    </location>
</feature>
<organism evidence="5 6">
    <name type="scientific">Cryoendolithus antarcticus</name>
    <dbReference type="NCBI Taxonomy" id="1507870"/>
    <lineage>
        <taxon>Eukaryota</taxon>
        <taxon>Fungi</taxon>
        <taxon>Dikarya</taxon>
        <taxon>Ascomycota</taxon>
        <taxon>Pezizomycotina</taxon>
        <taxon>Dothideomycetes</taxon>
        <taxon>Dothideomycetidae</taxon>
        <taxon>Cladosporiales</taxon>
        <taxon>Cladosporiaceae</taxon>
        <taxon>Cryoendolithus</taxon>
    </lineage>
</organism>
<evidence type="ECO:0000256" key="1">
    <source>
        <dbReference type="ARBA" id="ARBA00022729"/>
    </source>
</evidence>
<dbReference type="InterPro" id="IPR052982">
    <property type="entry name" value="SRP1/TIP1-like"/>
</dbReference>
<name>A0A1V8T4Q8_9PEZI</name>
<dbReference type="Proteomes" id="UP000192596">
    <property type="component" value="Unassembled WGS sequence"/>
</dbReference>
<sequence length="232" mass="22425">MRFFGTALLALAAPLLVAAQNSGNSSANAFVVPTSGISGTAGQTLNLQWTPTTSGTVSLILRSGASSDLNKGTTIASNIQNSGSYAFNIPSDVTRGSDYTVEIVDDSDSSIYNFTPYFVIESTNTVASSTGALTSGAPTGSVSLSTASATDSATGVTASSTVSGSATSSGAMSTGSTTGSASSSGSMSTRASSATSATASGAVLTSSSAAAGARQTAMAGMLGIVALGAMAL</sequence>
<evidence type="ECO:0000313" key="5">
    <source>
        <dbReference type="EMBL" id="OQO06299.1"/>
    </source>
</evidence>
<reference evidence="6" key="1">
    <citation type="submission" date="2017-03" db="EMBL/GenBank/DDBJ databases">
        <title>Genomes of endolithic fungi from Antarctica.</title>
        <authorList>
            <person name="Coleine C."/>
            <person name="Masonjones S."/>
            <person name="Stajich J.E."/>
        </authorList>
    </citation>
    <scope>NUCLEOTIDE SEQUENCE [LARGE SCALE GENOMIC DNA]</scope>
    <source>
        <strain evidence="6">CCFEE 5527</strain>
    </source>
</reference>
<dbReference type="Pfam" id="PF10342">
    <property type="entry name" value="Kre9_KNH"/>
    <property type="match status" value="1"/>
</dbReference>
<dbReference type="InterPro" id="IPR018466">
    <property type="entry name" value="Kre9/Knh1-like_N"/>
</dbReference>
<dbReference type="PANTHER" id="PTHR40633">
    <property type="entry name" value="MATRIX PROTEIN, PUTATIVE (AFU_ORTHOLOGUE AFUA_8G05410)-RELATED"/>
    <property type="match status" value="1"/>
</dbReference>
<comment type="caution">
    <text evidence="5">The sequence shown here is derived from an EMBL/GenBank/DDBJ whole genome shotgun (WGS) entry which is preliminary data.</text>
</comment>
<gene>
    <name evidence="5" type="ORF">B0A48_08888</name>
</gene>
<feature type="signal peptide" evidence="3">
    <location>
        <begin position="1"/>
        <end position="19"/>
    </location>
</feature>
<evidence type="ECO:0000256" key="2">
    <source>
        <dbReference type="SAM" id="MobiDB-lite"/>
    </source>
</evidence>